<keyword evidence="3" id="KW-1185">Reference proteome</keyword>
<organism evidence="2 3">
    <name type="scientific">Brassica cretica</name>
    <name type="common">Mustard</name>
    <dbReference type="NCBI Taxonomy" id="69181"/>
    <lineage>
        <taxon>Eukaryota</taxon>
        <taxon>Viridiplantae</taxon>
        <taxon>Streptophyta</taxon>
        <taxon>Embryophyta</taxon>
        <taxon>Tracheophyta</taxon>
        <taxon>Spermatophyta</taxon>
        <taxon>Magnoliopsida</taxon>
        <taxon>eudicotyledons</taxon>
        <taxon>Gunneridae</taxon>
        <taxon>Pentapetalae</taxon>
        <taxon>rosids</taxon>
        <taxon>malvids</taxon>
        <taxon>Brassicales</taxon>
        <taxon>Brassicaceae</taxon>
        <taxon>Brassiceae</taxon>
        <taxon>Brassica</taxon>
    </lineage>
</organism>
<evidence type="ECO:0008006" key="4">
    <source>
        <dbReference type="Google" id="ProtNLM"/>
    </source>
</evidence>
<dbReference type="Proteomes" id="UP000266723">
    <property type="component" value="Unassembled WGS sequence"/>
</dbReference>
<dbReference type="EMBL" id="QGKV02000299">
    <property type="protein sequence ID" value="KAF3593987.1"/>
    <property type="molecule type" value="Genomic_DNA"/>
</dbReference>
<proteinExistence type="predicted"/>
<evidence type="ECO:0000256" key="1">
    <source>
        <dbReference type="SAM" id="SignalP"/>
    </source>
</evidence>
<evidence type="ECO:0000313" key="2">
    <source>
        <dbReference type="EMBL" id="KAF3593987.1"/>
    </source>
</evidence>
<keyword evidence="1" id="KW-0732">Signal</keyword>
<sequence length="217" mass="23866">MAALLSAPDMLAALVIVAVSDYLVSPADRNSCVVLRSLVFRRGFLRGSGSPTEGGSAWGSEQHHPLHIRCYSACFGGSRWTFVAMASSRRARWPRFCRVSVSSSPVKCVQVKGLEVSLTSMYGRFEASNLLLLSVAPPPSIPFLQALSYRFWFSDANRVRAGCSFPVSLCVRLDTGDRSFSGFFFAGNSLVRFGCCYLRPIFLLREMKTEVSLTPVV</sequence>
<feature type="chain" id="PRO_5046418033" description="Secreted protein" evidence="1">
    <location>
        <begin position="21"/>
        <end position="217"/>
    </location>
</feature>
<protein>
    <recommendedName>
        <fullName evidence="4">Secreted protein</fullName>
    </recommendedName>
</protein>
<comment type="caution">
    <text evidence="2">The sequence shown here is derived from an EMBL/GenBank/DDBJ whole genome shotgun (WGS) entry which is preliminary data.</text>
</comment>
<name>A0ABQ7EA92_BRACR</name>
<feature type="signal peptide" evidence="1">
    <location>
        <begin position="1"/>
        <end position="20"/>
    </location>
</feature>
<accession>A0ABQ7EA92</accession>
<gene>
    <name evidence="2" type="ORF">DY000_02025495</name>
</gene>
<evidence type="ECO:0000313" key="3">
    <source>
        <dbReference type="Proteomes" id="UP000266723"/>
    </source>
</evidence>
<reference evidence="2 3" key="1">
    <citation type="journal article" date="2020" name="BMC Genomics">
        <title>Intraspecific diversification of the crop wild relative Brassica cretica Lam. using demographic model selection.</title>
        <authorList>
            <person name="Kioukis A."/>
            <person name="Michalopoulou V.A."/>
            <person name="Briers L."/>
            <person name="Pirintsos S."/>
            <person name="Studholme D.J."/>
            <person name="Pavlidis P."/>
            <person name="Sarris P.F."/>
        </authorList>
    </citation>
    <scope>NUCLEOTIDE SEQUENCE [LARGE SCALE GENOMIC DNA]</scope>
    <source>
        <strain evidence="3">cv. PFS-1207/04</strain>
    </source>
</reference>